<dbReference type="SMART" id="SM00408">
    <property type="entry name" value="IGc2"/>
    <property type="match status" value="5"/>
</dbReference>
<reference evidence="8 9" key="1">
    <citation type="journal article" date="2013" name="Nature">
        <title>The genomes of four tapeworm species reveal adaptations to parasitism.</title>
        <authorList>
            <person name="Tsai I.J."/>
            <person name="Zarowiecki M."/>
            <person name="Holroyd N."/>
            <person name="Garciarrubio A."/>
            <person name="Sanchez-Flores A."/>
            <person name="Brooks K.L."/>
            <person name="Tracey A."/>
            <person name="Bobes R.J."/>
            <person name="Fragoso G."/>
            <person name="Sciutto E."/>
            <person name="Aslett M."/>
            <person name="Beasley H."/>
            <person name="Bennett H.M."/>
            <person name="Cai J."/>
            <person name="Camicia F."/>
            <person name="Clark R."/>
            <person name="Cucher M."/>
            <person name="De Silva N."/>
            <person name="Day T.A."/>
            <person name="Deplazes P."/>
            <person name="Estrada K."/>
            <person name="Fernandez C."/>
            <person name="Holland P.W."/>
            <person name="Hou J."/>
            <person name="Hu S."/>
            <person name="Huckvale T."/>
            <person name="Hung S.S."/>
            <person name="Kamenetzky L."/>
            <person name="Keane J.A."/>
            <person name="Kiss F."/>
            <person name="Koziol U."/>
            <person name="Lambert O."/>
            <person name="Liu K."/>
            <person name="Luo X."/>
            <person name="Luo Y."/>
            <person name="Macchiaroli N."/>
            <person name="Nichol S."/>
            <person name="Paps J."/>
            <person name="Parkinson J."/>
            <person name="Pouchkina-Stantcheva N."/>
            <person name="Riddiford N."/>
            <person name="Rosenzvit M."/>
            <person name="Salinas G."/>
            <person name="Wasmuth J.D."/>
            <person name="Zamanian M."/>
            <person name="Zheng Y."/>
            <person name="Cai X."/>
            <person name="Soberon X."/>
            <person name="Olson P.D."/>
            <person name="Laclette J.P."/>
            <person name="Brehm K."/>
            <person name="Berriman M."/>
            <person name="Garciarrubio A."/>
            <person name="Bobes R.J."/>
            <person name="Fragoso G."/>
            <person name="Sanchez-Flores A."/>
            <person name="Estrada K."/>
            <person name="Cevallos M.A."/>
            <person name="Morett E."/>
            <person name="Gonzalez V."/>
            <person name="Portillo T."/>
            <person name="Ochoa-Leyva A."/>
            <person name="Jose M.V."/>
            <person name="Sciutto E."/>
            <person name="Landa A."/>
            <person name="Jimenez L."/>
            <person name="Valdes V."/>
            <person name="Carrero J.C."/>
            <person name="Larralde C."/>
            <person name="Morales-Montor J."/>
            <person name="Limon-Lason J."/>
            <person name="Soberon X."/>
            <person name="Laclette J.P."/>
        </authorList>
    </citation>
    <scope>NUCLEOTIDE SEQUENCE [LARGE SCALE GENOMIC DNA]</scope>
</reference>
<evidence type="ECO:0000256" key="1">
    <source>
        <dbReference type="ARBA" id="ARBA00004496"/>
    </source>
</evidence>
<dbReference type="EMBL" id="LK028576">
    <property type="protein sequence ID" value="CDS15717.1"/>
    <property type="molecule type" value="Genomic_DNA"/>
</dbReference>
<feature type="domain" description="Ig-like" evidence="7">
    <location>
        <begin position="1595"/>
        <end position="1683"/>
    </location>
</feature>
<dbReference type="PROSITE" id="PS50835">
    <property type="entry name" value="IG_LIKE"/>
    <property type="match status" value="7"/>
</dbReference>
<dbReference type="InterPro" id="IPR003599">
    <property type="entry name" value="Ig_sub"/>
</dbReference>
<feature type="region of interest" description="Disordered" evidence="6">
    <location>
        <begin position="1359"/>
        <end position="1384"/>
    </location>
</feature>
<dbReference type="OrthoDB" id="5969272at2759"/>
<evidence type="ECO:0000313" key="9">
    <source>
        <dbReference type="Proteomes" id="UP000492820"/>
    </source>
</evidence>
<feature type="region of interest" description="Disordered" evidence="6">
    <location>
        <begin position="1404"/>
        <end position="1470"/>
    </location>
</feature>
<keyword evidence="5" id="KW-0175">Coiled coil</keyword>
<evidence type="ECO:0000313" key="10">
    <source>
        <dbReference type="WBParaSite" id="EgrG_000812700"/>
    </source>
</evidence>
<evidence type="ECO:0000256" key="3">
    <source>
        <dbReference type="ARBA" id="ARBA00023157"/>
    </source>
</evidence>
<dbReference type="PANTHER" id="PTHR47633">
    <property type="entry name" value="IMMUNOGLOBULIN"/>
    <property type="match status" value="1"/>
</dbReference>
<dbReference type="InterPro" id="IPR013783">
    <property type="entry name" value="Ig-like_fold"/>
</dbReference>
<feature type="domain" description="Ig-like" evidence="7">
    <location>
        <begin position="1730"/>
        <end position="1820"/>
    </location>
</feature>
<keyword evidence="2" id="KW-0963">Cytoplasm</keyword>
<evidence type="ECO:0000256" key="2">
    <source>
        <dbReference type="ARBA" id="ARBA00022490"/>
    </source>
</evidence>
<sequence>MRHWINSTGSDKLNLQDQLPHNLTEALKMRKQHEKLELRFLNYLAEYASMKDTCLKDSQIGSLSELDSNITNFIEKLNLKTQFVVSCFTYFRLRSLLDDVENATKGSDLFSLKSVLRAITCLDRGMMSSSSKIALLSHELQRLKIMLEPEDNKYFYQLMDRFREVCQLTANAQQIMNLRKLVLFKERRILECEEKINSTVAFLRDTELEVNSIYASEFVGKTAFESAALVKTYHNFAGIFQATFSRCQHLFDVYRRMCTIDDRQLCKQIVSTKAHLSKHYAKLCKKIEEIIRLTSYSESFYMAADSLLETVRNALLHICTQLPSDNTAIMLEELNNEFQNLRKFGASILDNIECVPEIQITASGKVKTRIQLKLYIVCLKLQEYERKTTGNVSNLFNCPDNFALHWYHSQSPVLAQQSMKIKRSLSQIETSSGHISHHSQCLLSLPSKLAKSRSNTLISDASYGKNMENFVRHLNGLAQTHIVPMNTGTTDDADKTLQSIEAAKILADAEWRKLGSRVGLMDDRNVVAKLYSIWLSQLTGKREGVLQRKRLLSRILELGHDFNACSRKLEQLINAACCPDGAKSSRDYLKKLETINSEVMRLRNTVPAQEEVMEALSNDVKTVFNAETPTDLSKVQQVWSSYVQELCKFESILPTLMQNSQLLAAAHGFTNSLQSKFDGIIQDSESLKEVQQEAARLQKDIEHHLNSIENPLGPILNKASVEGLQSALGTLQEVGEEVEIMTTNLNNCMKPNGSPNSDCSPPLHHHGLYNDHQEYGNSRDSQQSSWELRANTLGYENDASFTEDEIYFTKRSDAMHATPGGSITIHCTFHEFDAEPIVKWSFVPAHHPSDEGEFAESFLASTTIPRNDAKNASLLIPNVLYKHAGQYIVTITHPRTDKQITSSSTLHVRPKLKRGLTDLSAIVDGNKCTVTGKEVAFFLEYGGFDKIPSQVVWLHNGRPIDPTKWTVSISLLTTRIKSDCLKSVDEGQYTCQVIDDELDVKLESSAILRLQNALDVPQPASRVSSRTGTPPGNEKSLWITRALDSSPLLLKCPLPSIAFEAYTGARRVRMQWFRDGIQLYDSDWQTPDYFTGSQGVSFVDGNTFWSVSVCEGRAVLLNTNRVRSVDAGRYSCVITVCSSQQFVQQLTGLKVYLGEPAELRCRLEPWVTGNSPELRTTVNWYHFETILTPELQDRVGIKTECNEGLCTLRIEKTSRRFGGVYKCEARNKFGICVTSCRLLIDLPVSPTILGPIQCLNDLNEDDAAILRVEYDAVPQPTVIWLKDGQTIKQGTGYEIITAKEESLLHIPNSRLEVNGVYAVVIKNVAGSAESSYTLHFDKDSAIRSGSHARQSLMSFMNDQRKRDQENAPPSSRSGNPEVHICTNSDGGATVGEVFTLCQPVPMPREIRQTPGQFTRPRQGEGTLVKRYRTDSYFSRPAESVSQNETGRSTHRSPMNTSPGVQSQHSDNGKSFLLRPQSISANVGESAVFSCVIRPSPGVPKIYRVSWRHKNRELKQGGDETPRVITRANNPCDGVFQLQFTNICRGDDGDYEVSALDENDVEICSATFHLSVDDRNSYGDEGRESLIRDEVFLDSPRLPSSATVGVGERLEMTCYIPGYPIPQVFWLKDGQQLNDHGSTNDFQIRKRGHVYQLIIPYALPHHAGLWEVIARNSAGLVMSGSRIEVRATERRSPPVPRDRRARSLSPCALTETSQRRANLCLDRPHMHEQAPQFTRLFRDQTASCGDDVRFECTVIGLPMPDIRWEHNGEELQQSTVRSFKISNIDTVHKLVLKTVDSTFSGRYTLIAENPMGVAACSAMLTVRRPISKGTGVVKEEPCLTEVHTPRGSPFTIHVSPREASPVFGDKVSTLDELSSKKIVNTKAQTPSSPGSILHPSTNT</sequence>
<dbReference type="InterPro" id="IPR003598">
    <property type="entry name" value="Ig_sub2"/>
</dbReference>
<dbReference type="WBParaSite" id="EgrG_000812700">
    <property type="protein sequence ID" value="EgrG_000812700"/>
    <property type="gene ID" value="EgrG_000812700"/>
</dbReference>
<feature type="compositionally biased region" description="Polar residues" evidence="6">
    <location>
        <begin position="1439"/>
        <end position="1465"/>
    </location>
</feature>
<comment type="subcellular location">
    <subcellularLocation>
        <location evidence="1">Cytoplasm</location>
    </subcellularLocation>
</comment>
<feature type="domain" description="Ig-like" evidence="7">
    <location>
        <begin position="1154"/>
        <end position="1227"/>
    </location>
</feature>
<feature type="domain" description="Ig-like" evidence="7">
    <location>
        <begin position="1017"/>
        <end position="1144"/>
    </location>
</feature>
<dbReference type="InterPro" id="IPR036179">
    <property type="entry name" value="Ig-like_dom_sf"/>
</dbReference>
<protein>
    <submittedName>
        <fullName evidence="8 10">Titin</fullName>
    </submittedName>
</protein>
<reference evidence="10" key="3">
    <citation type="submission" date="2020-10" db="UniProtKB">
        <authorList>
            <consortium name="WormBaseParasite"/>
        </authorList>
    </citation>
    <scope>IDENTIFICATION</scope>
</reference>
<dbReference type="InterPro" id="IPR007110">
    <property type="entry name" value="Ig-like_dom"/>
</dbReference>
<dbReference type="FunFam" id="2.60.40.10:FF:000425">
    <property type="entry name" value="Myosin light chain kinase"/>
    <property type="match status" value="1"/>
</dbReference>
<dbReference type="Pfam" id="PF07679">
    <property type="entry name" value="I-set"/>
    <property type="match status" value="5"/>
</dbReference>
<keyword evidence="4" id="KW-0393">Immunoglobulin domain</keyword>
<evidence type="ECO:0000256" key="4">
    <source>
        <dbReference type="ARBA" id="ARBA00023319"/>
    </source>
</evidence>
<proteinExistence type="predicted"/>
<dbReference type="Gene3D" id="2.60.40.10">
    <property type="entry name" value="Immunoglobulins"/>
    <property type="match status" value="6"/>
</dbReference>
<organism evidence="8">
    <name type="scientific">Echinococcus granulosus</name>
    <name type="common">Hydatid tapeworm</name>
    <dbReference type="NCBI Taxonomy" id="6210"/>
    <lineage>
        <taxon>Eukaryota</taxon>
        <taxon>Metazoa</taxon>
        <taxon>Spiralia</taxon>
        <taxon>Lophotrochozoa</taxon>
        <taxon>Platyhelminthes</taxon>
        <taxon>Cestoda</taxon>
        <taxon>Eucestoda</taxon>
        <taxon>Cyclophyllidea</taxon>
        <taxon>Taeniidae</taxon>
        <taxon>Echinococcus</taxon>
        <taxon>Echinococcus granulosus group</taxon>
    </lineage>
</organism>
<feature type="domain" description="Ig-like" evidence="7">
    <location>
        <begin position="1458"/>
        <end position="1563"/>
    </location>
</feature>
<reference evidence="8" key="2">
    <citation type="submission" date="2014-06" db="EMBL/GenBank/DDBJ databases">
        <authorList>
            <person name="Aslett M."/>
        </authorList>
    </citation>
    <scope>NUCLEOTIDE SEQUENCE</scope>
</reference>
<dbReference type="SUPFAM" id="SSF48726">
    <property type="entry name" value="Immunoglobulin"/>
    <property type="match status" value="7"/>
</dbReference>
<name>A0A068W899_ECHGR</name>
<evidence type="ECO:0000256" key="5">
    <source>
        <dbReference type="SAM" id="Coils"/>
    </source>
</evidence>
<feature type="coiled-coil region" evidence="5">
    <location>
        <begin position="680"/>
        <end position="707"/>
    </location>
</feature>
<gene>
    <name evidence="8" type="ORF">EgrG_000812700</name>
</gene>
<feature type="domain" description="Ig-like" evidence="7">
    <location>
        <begin position="928"/>
        <end position="1001"/>
    </location>
</feature>
<dbReference type="PANTHER" id="PTHR47633:SF4">
    <property type="entry name" value="MYOPALLADIN ISOFORM X1"/>
    <property type="match status" value="1"/>
</dbReference>
<evidence type="ECO:0000259" key="7">
    <source>
        <dbReference type="PROSITE" id="PS50835"/>
    </source>
</evidence>
<accession>A0A068W899</accession>
<dbReference type="InterPro" id="IPR013098">
    <property type="entry name" value="Ig_I-set"/>
</dbReference>
<evidence type="ECO:0000256" key="6">
    <source>
        <dbReference type="SAM" id="MobiDB-lite"/>
    </source>
</evidence>
<feature type="domain" description="Ig-like" evidence="7">
    <location>
        <begin position="804"/>
        <end position="901"/>
    </location>
</feature>
<keyword evidence="3" id="KW-1015">Disulfide bond</keyword>
<dbReference type="GO" id="GO:0004672">
    <property type="term" value="F:protein kinase activity"/>
    <property type="evidence" value="ECO:0007669"/>
    <property type="project" value="TreeGrafter"/>
</dbReference>
<dbReference type="GO" id="GO:0005737">
    <property type="term" value="C:cytoplasm"/>
    <property type="evidence" value="ECO:0007669"/>
    <property type="project" value="UniProtKB-SubCell"/>
</dbReference>
<dbReference type="FunFam" id="2.60.40.10:FF:000032">
    <property type="entry name" value="palladin isoform X1"/>
    <property type="match status" value="1"/>
</dbReference>
<dbReference type="SMART" id="SM00409">
    <property type="entry name" value="IG"/>
    <property type="match status" value="7"/>
</dbReference>
<dbReference type="Proteomes" id="UP000492820">
    <property type="component" value="Unassembled WGS sequence"/>
</dbReference>
<evidence type="ECO:0000313" key="8">
    <source>
        <dbReference type="EMBL" id="CDS15717.1"/>
    </source>
</evidence>